<evidence type="ECO:0000256" key="2">
    <source>
        <dbReference type="ARBA" id="ARBA00023239"/>
    </source>
</evidence>
<dbReference type="PANTHER" id="PTHR23309">
    <property type="entry name" value="3-HYDROXYACYL-COA DEHYROGENASE"/>
    <property type="match status" value="1"/>
</dbReference>
<evidence type="ECO:0000256" key="3">
    <source>
        <dbReference type="ARBA" id="ARBA00023268"/>
    </source>
</evidence>
<gene>
    <name evidence="4" type="ORF">COLO4_04778</name>
</gene>
<evidence type="ECO:0000313" key="5">
    <source>
        <dbReference type="Proteomes" id="UP000187203"/>
    </source>
</evidence>
<organism evidence="4 5">
    <name type="scientific">Corchorus olitorius</name>
    <dbReference type="NCBI Taxonomy" id="93759"/>
    <lineage>
        <taxon>Eukaryota</taxon>
        <taxon>Viridiplantae</taxon>
        <taxon>Streptophyta</taxon>
        <taxon>Embryophyta</taxon>
        <taxon>Tracheophyta</taxon>
        <taxon>Spermatophyta</taxon>
        <taxon>Magnoliopsida</taxon>
        <taxon>eudicotyledons</taxon>
        <taxon>Gunneridae</taxon>
        <taxon>Pentapetalae</taxon>
        <taxon>rosids</taxon>
        <taxon>malvids</taxon>
        <taxon>Malvales</taxon>
        <taxon>Malvaceae</taxon>
        <taxon>Grewioideae</taxon>
        <taxon>Apeibeae</taxon>
        <taxon>Corchorus</taxon>
    </lineage>
</organism>
<accession>A0A1R3KSU5</accession>
<dbReference type="GO" id="GO:0005777">
    <property type="term" value="C:peroxisome"/>
    <property type="evidence" value="ECO:0007669"/>
    <property type="project" value="TreeGrafter"/>
</dbReference>
<dbReference type="GO" id="GO:0003857">
    <property type="term" value="F:(3S)-3-hydroxyacyl-CoA dehydrogenase (NAD+) activity"/>
    <property type="evidence" value="ECO:0007669"/>
    <property type="project" value="TreeGrafter"/>
</dbReference>
<dbReference type="GO" id="GO:0016853">
    <property type="term" value="F:isomerase activity"/>
    <property type="evidence" value="ECO:0007669"/>
    <property type="project" value="UniProtKB-KW"/>
</dbReference>
<keyword evidence="3" id="KW-0511">Multifunctional enzyme</keyword>
<evidence type="ECO:0000256" key="1">
    <source>
        <dbReference type="ARBA" id="ARBA00023235"/>
    </source>
</evidence>
<dbReference type="PANTHER" id="PTHR23309:SF49">
    <property type="entry name" value="PEROXISOMAL BIFUNCTIONAL ENZYME"/>
    <property type="match status" value="1"/>
</dbReference>
<name>A0A1R3KSU5_9ROSI</name>
<reference evidence="5" key="1">
    <citation type="submission" date="2013-09" db="EMBL/GenBank/DDBJ databases">
        <title>Corchorus olitorius genome sequencing.</title>
        <authorList>
            <person name="Alam M."/>
            <person name="Haque M.S."/>
            <person name="Islam M.S."/>
            <person name="Emdad E.M."/>
            <person name="Islam M.M."/>
            <person name="Ahmed B."/>
            <person name="Halim A."/>
            <person name="Hossen Q.M.M."/>
            <person name="Hossain M.Z."/>
            <person name="Ahmed R."/>
            <person name="Khan M.M."/>
            <person name="Islam R."/>
            <person name="Rashid M.M."/>
            <person name="Khan S.A."/>
            <person name="Rahman M.S."/>
            <person name="Alam M."/>
            <person name="Yahiya A.S."/>
            <person name="Khan M.S."/>
            <person name="Azam M.S."/>
            <person name="Haque T."/>
            <person name="Lashkar M.Z.H."/>
            <person name="Akhand A.I."/>
            <person name="Morshed G."/>
            <person name="Roy S."/>
            <person name="Uddin K.S."/>
            <person name="Rabeya T."/>
            <person name="Hossain A.S."/>
            <person name="Chowdhury A."/>
            <person name="Snigdha A.R."/>
            <person name="Mortoza M.S."/>
            <person name="Matin S.A."/>
            <person name="Hoque S.M.E."/>
            <person name="Islam M.K."/>
            <person name="Roy D.K."/>
            <person name="Haider R."/>
            <person name="Moosa M.M."/>
            <person name="Elias S.M."/>
            <person name="Hasan A.M."/>
            <person name="Jahan S."/>
            <person name="Shafiuddin M."/>
            <person name="Mahmood N."/>
            <person name="Shommy N.S."/>
        </authorList>
    </citation>
    <scope>NUCLEOTIDE SEQUENCE [LARGE SCALE GENOMIC DNA]</scope>
    <source>
        <strain evidence="5">cv. O-4</strain>
    </source>
</reference>
<sequence length="94" mass="10544">MSEEGKNLGLIDAIASPEELVETSCNLALDIAENRKPRLYSLSRTDKLESSKTEEILQGFRQQAEVTALTSLKKLPVLMSFKNSDIPNPTYFRL</sequence>
<keyword evidence="2" id="KW-0456">Lyase</keyword>
<dbReference type="OrthoDB" id="2018133at2759"/>
<protein>
    <submittedName>
        <fullName evidence="4">Uncharacterized protein</fullName>
    </submittedName>
</protein>
<dbReference type="EMBL" id="AWUE01012010">
    <property type="protein sequence ID" value="OMP10146.1"/>
    <property type="molecule type" value="Genomic_DNA"/>
</dbReference>
<proteinExistence type="predicted"/>
<dbReference type="GO" id="GO:0016829">
    <property type="term" value="F:lyase activity"/>
    <property type="evidence" value="ECO:0007669"/>
    <property type="project" value="UniProtKB-KW"/>
</dbReference>
<dbReference type="Proteomes" id="UP000187203">
    <property type="component" value="Unassembled WGS sequence"/>
</dbReference>
<dbReference type="STRING" id="93759.A0A1R3KSU5"/>
<keyword evidence="5" id="KW-1185">Reference proteome</keyword>
<dbReference type="AlphaFoldDB" id="A0A1R3KSU5"/>
<evidence type="ECO:0000313" key="4">
    <source>
        <dbReference type="EMBL" id="OMP10146.1"/>
    </source>
</evidence>
<comment type="caution">
    <text evidence="4">The sequence shown here is derived from an EMBL/GenBank/DDBJ whole genome shotgun (WGS) entry which is preliminary data.</text>
</comment>
<keyword evidence="1" id="KW-0413">Isomerase</keyword>
<dbReference type="GO" id="GO:0006635">
    <property type="term" value="P:fatty acid beta-oxidation"/>
    <property type="evidence" value="ECO:0007669"/>
    <property type="project" value="TreeGrafter"/>
</dbReference>
<dbReference type="Gene3D" id="3.90.226.10">
    <property type="entry name" value="2-enoyl-CoA Hydratase, Chain A, domain 1"/>
    <property type="match status" value="1"/>
</dbReference>